<dbReference type="Proteomes" id="UP001225072">
    <property type="component" value="Unassembled WGS sequence"/>
</dbReference>
<reference evidence="13 14" key="1">
    <citation type="submission" date="2023-07" db="EMBL/GenBank/DDBJ databases">
        <title>Functional and genomic diversity of the sorghum phyllosphere microbiome.</title>
        <authorList>
            <person name="Shade A."/>
        </authorList>
    </citation>
    <scope>NUCLEOTIDE SEQUENCE [LARGE SCALE GENOMIC DNA]</scope>
    <source>
        <strain evidence="13 14">SORGH_AS_1064</strain>
    </source>
</reference>
<gene>
    <name evidence="13" type="ORF">QE404_000832</name>
</gene>
<proteinExistence type="inferred from homology"/>
<dbReference type="NCBIfam" id="TIGR04057">
    <property type="entry name" value="SusC_RagA_signa"/>
    <property type="match status" value="1"/>
</dbReference>
<keyword evidence="6 8" id="KW-0472">Membrane</keyword>
<dbReference type="RefSeq" id="WP_307446837.1">
    <property type="nucleotide sequence ID" value="NZ_JAUTAL010000001.1"/>
</dbReference>
<dbReference type="InterPro" id="IPR036942">
    <property type="entry name" value="Beta-barrel_TonB_sf"/>
</dbReference>
<comment type="caution">
    <text evidence="13">The sequence shown here is derived from an EMBL/GenBank/DDBJ whole genome shotgun (WGS) entry which is preliminary data.</text>
</comment>
<evidence type="ECO:0000256" key="3">
    <source>
        <dbReference type="ARBA" id="ARBA00022452"/>
    </source>
</evidence>
<dbReference type="Gene3D" id="2.40.170.20">
    <property type="entry name" value="TonB-dependent receptor, beta-barrel domain"/>
    <property type="match status" value="1"/>
</dbReference>
<dbReference type="Gene3D" id="2.170.130.10">
    <property type="entry name" value="TonB-dependent receptor, plug domain"/>
    <property type="match status" value="1"/>
</dbReference>
<evidence type="ECO:0000256" key="7">
    <source>
        <dbReference type="ARBA" id="ARBA00023237"/>
    </source>
</evidence>
<evidence type="ECO:0000313" key="14">
    <source>
        <dbReference type="Proteomes" id="UP001225072"/>
    </source>
</evidence>
<evidence type="ECO:0000256" key="5">
    <source>
        <dbReference type="ARBA" id="ARBA00023077"/>
    </source>
</evidence>
<keyword evidence="2 8" id="KW-0813">Transport</keyword>
<dbReference type="InterPro" id="IPR039426">
    <property type="entry name" value="TonB-dep_rcpt-like"/>
</dbReference>
<dbReference type="Pfam" id="PF07715">
    <property type="entry name" value="Plug"/>
    <property type="match status" value="1"/>
</dbReference>
<keyword evidence="4 8" id="KW-0812">Transmembrane</keyword>
<keyword evidence="5 9" id="KW-0798">TonB box</keyword>
<name>A0ABU0TF40_9FLAO</name>
<keyword evidence="10" id="KW-0732">Signal</keyword>
<evidence type="ECO:0000256" key="4">
    <source>
        <dbReference type="ARBA" id="ARBA00022692"/>
    </source>
</evidence>
<organism evidence="13 14">
    <name type="scientific">Chryseobacterium camelliae</name>
    <dbReference type="NCBI Taxonomy" id="1265445"/>
    <lineage>
        <taxon>Bacteria</taxon>
        <taxon>Pseudomonadati</taxon>
        <taxon>Bacteroidota</taxon>
        <taxon>Flavobacteriia</taxon>
        <taxon>Flavobacteriales</taxon>
        <taxon>Weeksellaceae</taxon>
        <taxon>Chryseobacterium group</taxon>
        <taxon>Chryseobacterium</taxon>
    </lineage>
</organism>
<keyword evidence="7 8" id="KW-0998">Cell outer membrane</keyword>
<dbReference type="Pfam" id="PF00593">
    <property type="entry name" value="TonB_dep_Rec_b-barrel"/>
    <property type="match status" value="1"/>
</dbReference>
<evidence type="ECO:0000256" key="8">
    <source>
        <dbReference type="PROSITE-ProRule" id="PRU01360"/>
    </source>
</evidence>
<comment type="similarity">
    <text evidence="8 9">Belongs to the TonB-dependent receptor family.</text>
</comment>
<evidence type="ECO:0000259" key="11">
    <source>
        <dbReference type="Pfam" id="PF00593"/>
    </source>
</evidence>
<evidence type="ECO:0000256" key="6">
    <source>
        <dbReference type="ARBA" id="ARBA00023136"/>
    </source>
</evidence>
<comment type="subcellular location">
    <subcellularLocation>
        <location evidence="1 8">Cell outer membrane</location>
        <topology evidence="1 8">Multi-pass membrane protein</topology>
    </subcellularLocation>
</comment>
<feature type="signal peptide" evidence="10">
    <location>
        <begin position="1"/>
        <end position="23"/>
    </location>
</feature>
<evidence type="ECO:0000256" key="1">
    <source>
        <dbReference type="ARBA" id="ARBA00004571"/>
    </source>
</evidence>
<evidence type="ECO:0000259" key="12">
    <source>
        <dbReference type="Pfam" id="PF07715"/>
    </source>
</evidence>
<dbReference type="InterPro" id="IPR023997">
    <property type="entry name" value="TonB-dep_OMP_SusC/RagA_CS"/>
</dbReference>
<protein>
    <submittedName>
        <fullName evidence="13">TonB-linked SusC/RagA family outer membrane protein</fullName>
    </submittedName>
</protein>
<feature type="domain" description="TonB-dependent receptor plug" evidence="12">
    <location>
        <begin position="48"/>
        <end position="161"/>
    </location>
</feature>
<sequence>MKKFTTVLKIAPAFLLAGTMVHAQTKDSATKEKKIEEVVLIGYGRQKKTDLTGSITSVSSKDFNAGSSTADQLIVGKTPGVQITGNSGAPGAGSTIRVRGGSSFINNDPLIVIDGVPIDFNSLSGATNPLSLINPNDIETFDILKDASSAAIYGNRASNGVILITTKKGSSGKFRVNFNTNFSVSTKMGNVDVLNAGQFRDFVNTYGTAQQKSYLGSADTNWQDLIYQQAWGTDNNVAFSGGVKGLPYRVSLGYNEQNGIVRTNEFRRTSLGLNFSPKFFDNHLTVNGNFKGTFTENRFPDGGAIGASIYFDPTQPVYSGNSNYGGYYEWLDASNSATGLNVNGTRNPLGLLYSKRDLSSVFRVIPSLQLDYKFHFLPDLRLNITGSYDYAKSDGSVNVSRNFAQGIGTLGSYRSYSQEIKSKLFESYLNYVKNINAINTTVDIIGGYSYQDTRSITPEAPTYYGNGQKTDFSTPGDTQRTLVSFYARGIFTIADRYVINASVRRDGSSTFWNGTDKNNLWGNFPAVSLAWKINEESFLKNINTINSLKLRAGWGKTGQQETGNFYPAFGSYSYSNSSTSQYQFGSNFYTLLRPDVYNPNLVWETTTTKNIGLDFGILNNRISGSVDLFDKKSENLIARVPTWAGDLNNFNVKNVGVIENKGIEASLNFVPVKNENLTWDVNVNATKFNPKVTSLSQYVDSSYKIPVGSISGINNYIQAISVGQPLNAFYVYQQVYDANGKALEGAYIDRNGDGKITEDDKYFYKSPTPDVILGFSTKVNYKKWEISTSLRAVLGNYVYNNSASNSSIANIQANNFLSNTNTSILNTQFATTQLFSDMFIEDASFLRMDNFSVAYNAGEFMGKGTNLRVNAMSQNVFVITKYKGVDPEVFGGIDNGFYQRPKVYSVGFNFQF</sequence>
<dbReference type="SUPFAM" id="SSF56935">
    <property type="entry name" value="Porins"/>
    <property type="match status" value="1"/>
</dbReference>
<dbReference type="InterPro" id="IPR000531">
    <property type="entry name" value="Beta-barrel_TonB"/>
</dbReference>
<evidence type="ECO:0000256" key="10">
    <source>
        <dbReference type="SAM" id="SignalP"/>
    </source>
</evidence>
<dbReference type="NCBIfam" id="TIGR04056">
    <property type="entry name" value="OMP_RagA_SusC"/>
    <property type="match status" value="1"/>
</dbReference>
<keyword evidence="3 8" id="KW-1134">Transmembrane beta strand</keyword>
<dbReference type="EMBL" id="JAUTAL010000001">
    <property type="protein sequence ID" value="MDQ1095685.1"/>
    <property type="molecule type" value="Genomic_DNA"/>
</dbReference>
<feature type="domain" description="TonB-dependent receptor-like beta-barrel" evidence="11">
    <location>
        <begin position="319"/>
        <end position="802"/>
    </location>
</feature>
<dbReference type="PROSITE" id="PS52016">
    <property type="entry name" value="TONB_DEPENDENT_REC_3"/>
    <property type="match status" value="1"/>
</dbReference>
<accession>A0ABU0TF40</accession>
<dbReference type="InterPro" id="IPR037066">
    <property type="entry name" value="Plug_dom_sf"/>
</dbReference>
<dbReference type="InterPro" id="IPR012910">
    <property type="entry name" value="Plug_dom"/>
</dbReference>
<evidence type="ECO:0000313" key="13">
    <source>
        <dbReference type="EMBL" id="MDQ1095685.1"/>
    </source>
</evidence>
<feature type="chain" id="PRO_5047336001" evidence="10">
    <location>
        <begin position="24"/>
        <end position="912"/>
    </location>
</feature>
<evidence type="ECO:0000256" key="9">
    <source>
        <dbReference type="RuleBase" id="RU003357"/>
    </source>
</evidence>
<dbReference type="InterPro" id="IPR023996">
    <property type="entry name" value="TonB-dep_OMP_SusC/RagA"/>
</dbReference>
<evidence type="ECO:0000256" key="2">
    <source>
        <dbReference type="ARBA" id="ARBA00022448"/>
    </source>
</evidence>
<keyword evidence="14" id="KW-1185">Reference proteome</keyword>